<feature type="compositionally biased region" description="Polar residues" evidence="1">
    <location>
        <begin position="924"/>
        <end position="946"/>
    </location>
</feature>
<feature type="compositionally biased region" description="Low complexity" evidence="1">
    <location>
        <begin position="780"/>
        <end position="794"/>
    </location>
</feature>
<feature type="compositionally biased region" description="Polar residues" evidence="1">
    <location>
        <begin position="1091"/>
        <end position="1128"/>
    </location>
</feature>
<feature type="compositionally biased region" description="Low complexity" evidence="1">
    <location>
        <begin position="1077"/>
        <end position="1090"/>
    </location>
</feature>
<sequence>MDDESADILGQQTKIAFRSGKGSDNDAWLGTSLIVKLVLGFVIILFLYVVSMQIWFRILVWRERSYKLATRRKHGIPDKDHRPFNVAYAAVLLARREKEATQKAKVSHHIPSSDQRSAERENGLRQRLGRQVPTDQRRASSFSVRFPGAYLTEGSPVSYHPEPSAPPPVSHSTLPVPQIRKTSISRLYGHETPSYFPGSRMSKRDFDSGDERSTRKRGYVEDLTDEQEVIKRSKRANRSEGNGAVRQDQVLPQRVAKRYLFDDDENEDHLIERRPREKRARKVSLDKNIQAQTDQDMDVDEDDDDIDDLPHIQRGKKRDRTEAGSTFGGDDDESGPEQDRHDHKLKRRGRKRRTFSKRTVDLEQASRGQKRDRDLGDDETEREFGEEDLRSSRKKRGKRTVLTEAELSEHSNTPSQRSFSSDRKIGEEWTSNGIRWKIGDNGRRLRQALVKKAGQRFSMPEDSQHPDREADFEVYVESWLSEAEYRDAKSRHLLAGQGTSKQLEPKLGIDIEPYVNGKDLLWSAKLTSSDSPTPGSPESGPDSQRIHRIHRINPFDQTQTHHTRRISSTSRTSSVGTPGLVDSTNSNPHGLIRTYSKLEKQELEARALLRLREMRNAKKVETNQSKADEAIKEKENVEKANTEVSVPTITVTAPTESSNQLMPPGASTLNKSPESTLVTSKQVEPPKPASFFSFPAISKPSNDSKPPESVKPSPFGTSTSTATPAFPFAPSSPSASKADDKATAMPPSSVPQPTSNFFAPSTNEATSLNTQAGKTPGFFNMSSSPSTANNTNAMLESKPASEQAPSSGGNSVSFRLGPQTGTAPPSGPTSQSAFFNLGAEHAKASTPNPFATQSSQSTSPAPTAPATSTNSTGPLKFNFGLTGPSNVPSGSASARPTSAALSTAAPATTTSSNTPFATVAKNPHPSSASFTPFTPNAGTKVTNEVGTSSSTTTKSTFNPTGFGFTAPNAPASSTNVSGPPSKPAFGTPSGATSLFNTANTSHNPLFPSTAFGGKSTENNATESSGAKVSDKSPFKFNFGGGQPSSQNSGISLAPSSAGAAKPASSSSSLFNALGNQSSSSFGSTSGPNTSQNANIFGTSNFPAAASDSTSQNIFKSQSAPSGNTSPNVFGNTNTGTNGGFGSTGSKPSETPKSAFSAMPITSAPEQQKSPFQFKLPQPSSTANTNNSPAPALSSTASSSGSTFKFNFELNKNNAPPSTQSPSIFGTSGSNNTAMSSNPSKPTATPSSSVFSAPGPGNSATAMNPFTSTSTQPPSVFGLPGSNSAGASSNPLSTTQSSSIFGSGNTATSSRFALNPATFGSTINTSPFNPLGKASESDTASGQK</sequence>
<feature type="compositionally biased region" description="Low complexity" evidence="1">
    <location>
        <begin position="689"/>
        <end position="701"/>
    </location>
</feature>
<feature type="compositionally biased region" description="Low complexity" evidence="1">
    <location>
        <begin position="712"/>
        <end position="736"/>
    </location>
</feature>
<accession>A0A8H7KH28</accession>
<proteinExistence type="predicted"/>
<feature type="compositionally biased region" description="Polar residues" evidence="1">
    <location>
        <begin position="1177"/>
        <end position="1186"/>
    </location>
</feature>
<feature type="compositionally biased region" description="Acidic residues" evidence="1">
    <location>
        <begin position="375"/>
        <end position="386"/>
    </location>
</feature>
<feature type="compositionally biased region" description="Polar residues" evidence="1">
    <location>
        <begin position="1209"/>
        <end position="1250"/>
    </location>
</feature>
<evidence type="ECO:0000313" key="4">
    <source>
        <dbReference type="Proteomes" id="UP000629468"/>
    </source>
</evidence>
<evidence type="ECO:0000256" key="2">
    <source>
        <dbReference type="SAM" id="Phobius"/>
    </source>
</evidence>
<evidence type="ECO:0000256" key="1">
    <source>
        <dbReference type="SAM" id="MobiDB-lite"/>
    </source>
</evidence>
<name>A0A8H7KH28_AGABI</name>
<keyword evidence="2" id="KW-1133">Transmembrane helix</keyword>
<feature type="compositionally biased region" description="Low complexity" evidence="1">
    <location>
        <begin position="1051"/>
        <end position="1069"/>
    </location>
</feature>
<feature type="transmembrane region" description="Helical" evidence="2">
    <location>
        <begin position="33"/>
        <end position="56"/>
    </location>
</feature>
<feature type="compositionally biased region" description="Low complexity" evidence="1">
    <location>
        <begin position="891"/>
        <end position="918"/>
    </location>
</feature>
<dbReference type="Proteomes" id="UP000629468">
    <property type="component" value="Unassembled WGS sequence"/>
</dbReference>
<feature type="compositionally biased region" description="Low complexity" evidence="1">
    <location>
        <begin position="851"/>
        <end position="872"/>
    </location>
</feature>
<feature type="region of interest" description="Disordered" evidence="1">
    <location>
        <begin position="653"/>
        <end position="1343"/>
    </location>
</feature>
<feature type="region of interest" description="Disordered" evidence="1">
    <location>
        <begin position="551"/>
        <end position="593"/>
    </location>
</feature>
<feature type="compositionally biased region" description="Polar residues" evidence="1">
    <location>
        <begin position="989"/>
        <end position="1003"/>
    </location>
</feature>
<feature type="region of interest" description="Disordered" evidence="1">
    <location>
        <begin position="270"/>
        <end position="425"/>
    </location>
</feature>
<evidence type="ECO:0000313" key="3">
    <source>
        <dbReference type="EMBL" id="KAF7775785.1"/>
    </source>
</evidence>
<feature type="compositionally biased region" description="Polar residues" evidence="1">
    <location>
        <begin position="751"/>
        <end position="773"/>
    </location>
</feature>
<feature type="compositionally biased region" description="Polar residues" evidence="1">
    <location>
        <begin position="1257"/>
        <end position="1273"/>
    </location>
</feature>
<feature type="compositionally biased region" description="Polar residues" evidence="1">
    <location>
        <begin position="1299"/>
        <end position="1327"/>
    </location>
</feature>
<feature type="compositionally biased region" description="Polar residues" evidence="1">
    <location>
        <begin position="803"/>
        <end position="834"/>
    </location>
</feature>
<dbReference type="EMBL" id="JABXXO010000006">
    <property type="protein sequence ID" value="KAF7775785.1"/>
    <property type="molecule type" value="Genomic_DNA"/>
</dbReference>
<protein>
    <submittedName>
        <fullName evidence="3">Uncharacterized protein</fullName>
    </submittedName>
</protein>
<feature type="compositionally biased region" description="Low complexity" evidence="1">
    <location>
        <begin position="1187"/>
        <end position="1202"/>
    </location>
</feature>
<feature type="compositionally biased region" description="Basic and acidic residues" evidence="1">
    <location>
        <begin position="202"/>
        <end position="213"/>
    </location>
</feature>
<reference evidence="3 4" key="1">
    <citation type="journal article" name="Sci. Rep.">
        <title>Telomere-to-telomere assembled and centromere annotated genomes of the two main subspecies of the button mushroom Agaricus bisporus reveal especially polymorphic chromosome ends.</title>
        <authorList>
            <person name="Sonnenberg A.S.M."/>
            <person name="Sedaghat-Telgerd N."/>
            <person name="Lavrijssen B."/>
            <person name="Ohm R.A."/>
            <person name="Hendrickx P.M."/>
            <person name="Scholtmeijer K."/>
            <person name="Baars J.J.P."/>
            <person name="van Peer A."/>
        </authorList>
    </citation>
    <scope>NUCLEOTIDE SEQUENCE [LARGE SCALE GENOMIC DNA]</scope>
    <source>
        <strain evidence="3 4">H119_p4</strain>
    </source>
</reference>
<feature type="region of interest" description="Disordered" evidence="1">
    <location>
        <begin position="187"/>
        <end position="251"/>
    </location>
</feature>
<organism evidence="3 4">
    <name type="scientific">Agaricus bisporus var. burnettii</name>
    <dbReference type="NCBI Taxonomy" id="192524"/>
    <lineage>
        <taxon>Eukaryota</taxon>
        <taxon>Fungi</taxon>
        <taxon>Dikarya</taxon>
        <taxon>Basidiomycota</taxon>
        <taxon>Agaricomycotina</taxon>
        <taxon>Agaricomycetes</taxon>
        <taxon>Agaricomycetidae</taxon>
        <taxon>Agaricales</taxon>
        <taxon>Agaricineae</taxon>
        <taxon>Agaricaceae</taxon>
        <taxon>Agaricus</taxon>
    </lineage>
</organism>
<feature type="compositionally biased region" description="Basic residues" evidence="1">
    <location>
        <begin position="343"/>
        <end position="356"/>
    </location>
</feature>
<comment type="caution">
    <text evidence="3">The sequence shown here is derived from an EMBL/GenBank/DDBJ whole genome shotgun (WGS) entry which is preliminary data.</text>
</comment>
<gene>
    <name evidence="3" type="ORF">Agabi119p4_4178</name>
</gene>
<feature type="compositionally biased region" description="Polar residues" evidence="1">
    <location>
        <begin position="410"/>
        <end position="419"/>
    </location>
</feature>
<feature type="compositionally biased region" description="Polar residues" evidence="1">
    <location>
        <begin position="653"/>
        <end position="682"/>
    </location>
</feature>
<feature type="region of interest" description="Disordered" evidence="1">
    <location>
        <begin position="525"/>
        <end position="544"/>
    </location>
</feature>
<feature type="compositionally biased region" description="Polar residues" evidence="1">
    <location>
        <begin position="1015"/>
        <end position="1026"/>
    </location>
</feature>
<keyword evidence="2" id="KW-0472">Membrane</keyword>
<keyword evidence="2" id="KW-0812">Transmembrane</keyword>
<feature type="compositionally biased region" description="Low complexity" evidence="1">
    <location>
        <begin position="947"/>
        <end position="956"/>
    </location>
</feature>
<feature type="region of interest" description="Disordered" evidence="1">
    <location>
        <begin position="101"/>
        <end position="174"/>
    </location>
</feature>
<feature type="compositionally biased region" description="Low complexity" evidence="1">
    <location>
        <begin position="1287"/>
        <end position="1298"/>
    </location>
</feature>
<feature type="compositionally biased region" description="Acidic residues" evidence="1">
    <location>
        <begin position="295"/>
        <end position="307"/>
    </location>
</feature>